<accession>A0A8D8C8Q2</accession>
<proteinExistence type="predicted"/>
<name>A0A8D8C8Q2_CULPI</name>
<evidence type="ECO:0000313" key="2">
    <source>
        <dbReference type="EMBL" id="CAG6485871.1"/>
    </source>
</evidence>
<feature type="transmembrane region" description="Helical" evidence="1">
    <location>
        <begin position="99"/>
        <end position="117"/>
    </location>
</feature>
<dbReference type="EMBL" id="HBUE01102109">
    <property type="protein sequence ID" value="CAG6485871.1"/>
    <property type="molecule type" value="Transcribed_RNA"/>
</dbReference>
<keyword evidence="1" id="KW-1133">Transmembrane helix</keyword>
<dbReference type="EMBL" id="HBUE01173316">
    <property type="protein sequence ID" value="CAG6516416.1"/>
    <property type="molecule type" value="Transcribed_RNA"/>
</dbReference>
<keyword evidence="1" id="KW-0472">Membrane</keyword>
<protein>
    <submittedName>
        <fullName evidence="2">(northern house mosquito) hypothetical protein</fullName>
    </submittedName>
</protein>
<reference evidence="2" key="1">
    <citation type="submission" date="2021-05" db="EMBL/GenBank/DDBJ databases">
        <authorList>
            <person name="Alioto T."/>
            <person name="Alioto T."/>
            <person name="Gomez Garrido J."/>
        </authorList>
    </citation>
    <scope>NUCLEOTIDE SEQUENCE</scope>
</reference>
<sequence length="143" mass="16269">MITEGKTKHPENRTSSIGTIVKSTFRRLFLAFSSLYSVRKSKCCKNKSGILGSAHTHHATPSCQCCAPPTVTHAAMRTLVFCFALLLSRFSFDNSLHRVVIISVLVCVFCFLFFFFSMRFSSASFSFSQFVTFNLFDFFVFFF</sequence>
<organism evidence="2">
    <name type="scientific">Culex pipiens</name>
    <name type="common">House mosquito</name>
    <dbReference type="NCBI Taxonomy" id="7175"/>
    <lineage>
        <taxon>Eukaryota</taxon>
        <taxon>Metazoa</taxon>
        <taxon>Ecdysozoa</taxon>
        <taxon>Arthropoda</taxon>
        <taxon>Hexapoda</taxon>
        <taxon>Insecta</taxon>
        <taxon>Pterygota</taxon>
        <taxon>Neoptera</taxon>
        <taxon>Endopterygota</taxon>
        <taxon>Diptera</taxon>
        <taxon>Nematocera</taxon>
        <taxon>Culicoidea</taxon>
        <taxon>Culicidae</taxon>
        <taxon>Culicinae</taxon>
        <taxon>Culicini</taxon>
        <taxon>Culex</taxon>
        <taxon>Culex</taxon>
    </lineage>
</organism>
<dbReference type="EMBL" id="HBUE01278784">
    <property type="protein sequence ID" value="CAG6567915.1"/>
    <property type="molecule type" value="Transcribed_RNA"/>
</dbReference>
<keyword evidence="1" id="KW-0812">Transmembrane</keyword>
<dbReference type="AlphaFoldDB" id="A0A8D8C8Q2"/>
<evidence type="ECO:0000256" key="1">
    <source>
        <dbReference type="SAM" id="Phobius"/>
    </source>
</evidence>